<dbReference type="Gene3D" id="1.10.600.10">
    <property type="entry name" value="Farnesyl Diphosphate Synthase"/>
    <property type="match status" value="1"/>
</dbReference>
<accession>A0A7R9L0S3</accession>
<name>A0A7R9L0S3_9ACAR</name>
<evidence type="ECO:0008006" key="3">
    <source>
        <dbReference type="Google" id="ProtNLM"/>
    </source>
</evidence>
<dbReference type="Pfam" id="PF19086">
    <property type="entry name" value="Terpene_syn_C_2"/>
    <property type="match status" value="1"/>
</dbReference>
<sequence>MSNVPEQQKSDIVRKYQVSDRFKTLLPYECGPLQSVKPLVDDALSWSFDTCQFTKPQYVRIEGTAVFAGYFWPFTRDRVKFDALIKMIIHFFVADDHDETVYGHIDRDAGKAAAILGQLYEVCDKISDTTGKGRHVSAIHWKPYILAAYAVYDEIYSALNEVQKRRFLHLFREWNDGMIAECFDIKSKRQFKNLDEYIEVRTKSIATMPLIHLIEYADNLYVPEPEWQHPSMQALFAHLNRALIICNDMYSFEKELLDAGGRPDGVYNIVAAFAQIEGVSLEE</sequence>
<keyword evidence="2" id="KW-1185">Reference proteome</keyword>
<evidence type="ECO:0000313" key="2">
    <source>
        <dbReference type="Proteomes" id="UP000759131"/>
    </source>
</evidence>
<organism evidence="1">
    <name type="scientific">Medioppia subpectinata</name>
    <dbReference type="NCBI Taxonomy" id="1979941"/>
    <lineage>
        <taxon>Eukaryota</taxon>
        <taxon>Metazoa</taxon>
        <taxon>Ecdysozoa</taxon>
        <taxon>Arthropoda</taxon>
        <taxon>Chelicerata</taxon>
        <taxon>Arachnida</taxon>
        <taxon>Acari</taxon>
        <taxon>Acariformes</taxon>
        <taxon>Sarcoptiformes</taxon>
        <taxon>Oribatida</taxon>
        <taxon>Brachypylina</taxon>
        <taxon>Oppioidea</taxon>
        <taxon>Oppiidae</taxon>
        <taxon>Medioppia</taxon>
    </lineage>
</organism>
<reference evidence="1" key="1">
    <citation type="submission" date="2020-11" db="EMBL/GenBank/DDBJ databases">
        <authorList>
            <person name="Tran Van P."/>
        </authorList>
    </citation>
    <scope>NUCLEOTIDE SEQUENCE</scope>
</reference>
<dbReference type="InterPro" id="IPR008949">
    <property type="entry name" value="Isoprenoid_synthase_dom_sf"/>
</dbReference>
<proteinExistence type="predicted"/>
<dbReference type="AlphaFoldDB" id="A0A7R9L0S3"/>
<evidence type="ECO:0000313" key="1">
    <source>
        <dbReference type="EMBL" id="CAD7632750.1"/>
    </source>
</evidence>
<dbReference type="EMBL" id="CAJPIZ010011496">
    <property type="protein sequence ID" value="CAG2113180.1"/>
    <property type="molecule type" value="Genomic_DNA"/>
</dbReference>
<gene>
    <name evidence="1" type="ORF">OSB1V03_LOCUS13152</name>
</gene>
<feature type="non-terminal residue" evidence="1">
    <location>
        <position position="283"/>
    </location>
</feature>
<dbReference type="SUPFAM" id="SSF48576">
    <property type="entry name" value="Terpenoid synthases"/>
    <property type="match status" value="1"/>
</dbReference>
<dbReference type="Proteomes" id="UP000759131">
    <property type="component" value="Unassembled WGS sequence"/>
</dbReference>
<dbReference type="EMBL" id="OC866071">
    <property type="protein sequence ID" value="CAD7632750.1"/>
    <property type="molecule type" value="Genomic_DNA"/>
</dbReference>
<protein>
    <recommendedName>
        <fullName evidence="3">Terpene synthase</fullName>
    </recommendedName>
</protein>
<dbReference type="OrthoDB" id="2861623at2759"/>